<evidence type="ECO:0008006" key="4">
    <source>
        <dbReference type="Google" id="ProtNLM"/>
    </source>
</evidence>
<organism evidence="2 3">
    <name type="scientific">Lentzea flaviverrucosa</name>
    <dbReference type="NCBI Taxonomy" id="200379"/>
    <lineage>
        <taxon>Bacteria</taxon>
        <taxon>Bacillati</taxon>
        <taxon>Actinomycetota</taxon>
        <taxon>Actinomycetes</taxon>
        <taxon>Pseudonocardiales</taxon>
        <taxon>Pseudonocardiaceae</taxon>
        <taxon>Lentzea</taxon>
    </lineage>
</organism>
<dbReference type="AlphaFoldDB" id="A0A1H9MKG2"/>
<keyword evidence="3" id="KW-1185">Reference proteome</keyword>
<dbReference type="PROSITE" id="PS51257">
    <property type="entry name" value="PROKAR_LIPOPROTEIN"/>
    <property type="match status" value="1"/>
</dbReference>
<evidence type="ECO:0000256" key="1">
    <source>
        <dbReference type="SAM" id="SignalP"/>
    </source>
</evidence>
<keyword evidence="1" id="KW-0732">Signal</keyword>
<sequence length="142" mass="15215">MTRWKTIAVLAAVTVLGGCSSEHTWAAKLTPTGLPQFVDAGCGGPGVRAMWVQAGEKEVWRIGFAQPAEVRELTVGQKPGGAEEEVAWQRPDGAEPLRLSVQLHDGSTPVVEFTLDGLKDGKVSYDGDYLTADDFAKKRATC</sequence>
<feature type="chain" id="PRO_5011703714" description="Lipoprotein" evidence="1">
    <location>
        <begin position="27"/>
        <end position="142"/>
    </location>
</feature>
<protein>
    <recommendedName>
        <fullName evidence="4">Lipoprotein</fullName>
    </recommendedName>
</protein>
<accession>A0A1H9MKG2</accession>
<evidence type="ECO:0000313" key="3">
    <source>
        <dbReference type="Proteomes" id="UP000199028"/>
    </source>
</evidence>
<dbReference type="Proteomes" id="UP000199028">
    <property type="component" value="Unassembled WGS sequence"/>
</dbReference>
<feature type="signal peptide" evidence="1">
    <location>
        <begin position="1"/>
        <end position="26"/>
    </location>
</feature>
<gene>
    <name evidence="2" type="ORF">SAMN05216195_104393</name>
</gene>
<proteinExistence type="predicted"/>
<dbReference type="RefSeq" id="WP_090065600.1">
    <property type="nucleotide sequence ID" value="NZ_FOFT01000004.1"/>
</dbReference>
<dbReference type="OrthoDB" id="3697908at2"/>
<reference evidence="3" key="1">
    <citation type="submission" date="2016-10" db="EMBL/GenBank/DDBJ databases">
        <authorList>
            <person name="Varghese N."/>
            <person name="Submissions S."/>
        </authorList>
    </citation>
    <scope>NUCLEOTIDE SEQUENCE [LARGE SCALE GENOMIC DNA]</scope>
    <source>
        <strain evidence="3">CGMCC 4.578</strain>
    </source>
</reference>
<name>A0A1H9MKG2_9PSEU</name>
<dbReference type="EMBL" id="FOFT01000004">
    <property type="protein sequence ID" value="SER23653.1"/>
    <property type="molecule type" value="Genomic_DNA"/>
</dbReference>
<evidence type="ECO:0000313" key="2">
    <source>
        <dbReference type="EMBL" id="SER23653.1"/>
    </source>
</evidence>